<keyword evidence="2" id="KW-1185">Reference proteome</keyword>
<dbReference type="EMBL" id="FNIR01000001">
    <property type="protein sequence ID" value="SDN51459.1"/>
    <property type="molecule type" value="Genomic_DNA"/>
</dbReference>
<sequence>MTPAQWKTAHAANLTAALNDLNTVPDTEHAFTAAARSNTMGTTVNRFASCGRDLVTELGKVT</sequence>
<dbReference type="STRING" id="1052260.SAMN05660199_00172"/>
<protein>
    <submittedName>
        <fullName evidence="1">Uncharacterized protein</fullName>
    </submittedName>
</protein>
<dbReference type="AlphaFoldDB" id="A0A1H0C0V1"/>
<evidence type="ECO:0000313" key="2">
    <source>
        <dbReference type="Proteomes" id="UP000199088"/>
    </source>
</evidence>
<dbReference type="Proteomes" id="UP000199088">
    <property type="component" value="Unassembled WGS sequence"/>
</dbReference>
<organism evidence="1 2">
    <name type="scientific">Klenkia soli</name>
    <dbReference type="NCBI Taxonomy" id="1052260"/>
    <lineage>
        <taxon>Bacteria</taxon>
        <taxon>Bacillati</taxon>
        <taxon>Actinomycetota</taxon>
        <taxon>Actinomycetes</taxon>
        <taxon>Geodermatophilales</taxon>
        <taxon>Geodermatophilaceae</taxon>
        <taxon>Klenkia</taxon>
    </lineage>
</organism>
<name>A0A1H0C0V1_9ACTN</name>
<gene>
    <name evidence="1" type="ORF">SAMN05660199_00172</name>
</gene>
<dbReference type="RefSeq" id="WP_091238034.1">
    <property type="nucleotide sequence ID" value="NZ_FNIR01000001.1"/>
</dbReference>
<reference evidence="2" key="1">
    <citation type="submission" date="2016-10" db="EMBL/GenBank/DDBJ databases">
        <authorList>
            <person name="Varghese N."/>
            <person name="Submissions S."/>
        </authorList>
    </citation>
    <scope>NUCLEOTIDE SEQUENCE [LARGE SCALE GENOMIC DNA]</scope>
    <source>
        <strain evidence="2">DSM 45843</strain>
    </source>
</reference>
<accession>A0A1H0C0V1</accession>
<evidence type="ECO:0000313" key="1">
    <source>
        <dbReference type="EMBL" id="SDN51459.1"/>
    </source>
</evidence>
<proteinExistence type="predicted"/>